<reference evidence="2 3" key="1">
    <citation type="journal article" date="2024" name="J Genomics">
        <title>Draft genome sequencing and assembly of Favolaschia claudopus CIRM-BRFM 2984 isolated from oak limbs.</title>
        <authorList>
            <person name="Navarro D."/>
            <person name="Drula E."/>
            <person name="Chaduli D."/>
            <person name="Cazenave R."/>
            <person name="Ahrendt S."/>
            <person name="Wang J."/>
            <person name="Lipzen A."/>
            <person name="Daum C."/>
            <person name="Barry K."/>
            <person name="Grigoriev I.V."/>
            <person name="Favel A."/>
            <person name="Rosso M.N."/>
            <person name="Martin F."/>
        </authorList>
    </citation>
    <scope>NUCLEOTIDE SEQUENCE [LARGE SCALE GENOMIC DNA]</scope>
    <source>
        <strain evidence="2 3">CIRM-BRFM 2984</strain>
    </source>
</reference>
<gene>
    <name evidence="2" type="ORF">R3P38DRAFT_2811392</name>
</gene>
<proteinExistence type="predicted"/>
<name>A0AAV9Z9Q6_9AGAR</name>
<comment type="caution">
    <text evidence="2">The sequence shown here is derived from an EMBL/GenBank/DDBJ whole genome shotgun (WGS) entry which is preliminary data.</text>
</comment>
<dbReference type="EMBL" id="JAWWNJ010000178">
    <property type="protein sequence ID" value="KAK6974881.1"/>
    <property type="molecule type" value="Genomic_DNA"/>
</dbReference>
<protein>
    <submittedName>
        <fullName evidence="2">Uncharacterized protein</fullName>
    </submittedName>
</protein>
<evidence type="ECO:0000313" key="2">
    <source>
        <dbReference type="EMBL" id="KAK6974881.1"/>
    </source>
</evidence>
<feature type="region of interest" description="Disordered" evidence="1">
    <location>
        <begin position="242"/>
        <end position="261"/>
    </location>
</feature>
<accession>A0AAV9Z9Q6</accession>
<evidence type="ECO:0000256" key="1">
    <source>
        <dbReference type="SAM" id="MobiDB-lite"/>
    </source>
</evidence>
<dbReference type="AlphaFoldDB" id="A0AAV9Z9Q6"/>
<organism evidence="2 3">
    <name type="scientific">Favolaschia claudopus</name>
    <dbReference type="NCBI Taxonomy" id="2862362"/>
    <lineage>
        <taxon>Eukaryota</taxon>
        <taxon>Fungi</taxon>
        <taxon>Dikarya</taxon>
        <taxon>Basidiomycota</taxon>
        <taxon>Agaricomycotina</taxon>
        <taxon>Agaricomycetes</taxon>
        <taxon>Agaricomycetidae</taxon>
        <taxon>Agaricales</taxon>
        <taxon>Marasmiineae</taxon>
        <taxon>Mycenaceae</taxon>
        <taxon>Favolaschia</taxon>
    </lineage>
</organism>
<keyword evidence="3" id="KW-1185">Reference proteome</keyword>
<evidence type="ECO:0000313" key="3">
    <source>
        <dbReference type="Proteomes" id="UP001362999"/>
    </source>
</evidence>
<dbReference type="Proteomes" id="UP001362999">
    <property type="component" value="Unassembled WGS sequence"/>
</dbReference>
<sequence length="261" mass="29245">MAWVSEFLLPAGWGHMNSTNMRKTEDARCSQAVSDVSYPNLTNESEKPCCFRRTIAHSWGGRNCSDMRGLQAWNMTICTRRVNLCSGSDGKPVLINDLQLSTTFPCHSLRSRVQMTRWPPTPSFCFRLASSIAVVRTVTEATGAATLRYLNDKSKEHDSGMNIKIFGTRIFQAWFSRVVSNPAPSSTGHYLPFGENFWNLGNSIAPTLDQEILEMRDEGDISTLRYAVSLVCRIELLEPDRSPQGEHEGTYARLERNGDAA</sequence>